<comment type="subcellular location">
    <subcellularLocation>
        <location evidence="4">Cytoplasm</location>
    </subcellularLocation>
</comment>
<keyword evidence="11" id="KW-0255">Endonuclease</keyword>
<evidence type="ECO:0000256" key="6">
    <source>
        <dbReference type="ARBA" id="ARBA00012180"/>
    </source>
</evidence>
<sequence length="183" mass="19915">MAAAVALSGDEPWLDGLDDSKRLSGVRREDMHGLIVDSALAFGVGYASHEEVDEVGIASARRRAVVAAFRNCKEKLGRDAAAVVDDRRLAWARSDLGGGASIFADKADQRSYSVAAASIVAKTLRDRHMRKMARMFTGYGFETNVGYGTPRHLEALRRLGPCPVHRRSFEPLRGMLAAQSARV</sequence>
<dbReference type="GO" id="GO:0032299">
    <property type="term" value="C:ribonuclease H2 complex"/>
    <property type="evidence" value="ECO:0007669"/>
    <property type="project" value="TreeGrafter"/>
</dbReference>
<evidence type="ECO:0000256" key="5">
    <source>
        <dbReference type="ARBA" id="ARBA00007383"/>
    </source>
</evidence>
<dbReference type="GO" id="GO:0006298">
    <property type="term" value="P:mismatch repair"/>
    <property type="evidence" value="ECO:0007669"/>
    <property type="project" value="TreeGrafter"/>
</dbReference>
<dbReference type="InterPro" id="IPR024567">
    <property type="entry name" value="RNase_HII/HIII_dom"/>
</dbReference>
<gene>
    <name evidence="15" type="ORF">LCGC14_2412050</name>
</gene>
<evidence type="ECO:0000256" key="8">
    <source>
        <dbReference type="ARBA" id="ARBA00022490"/>
    </source>
</evidence>
<comment type="similarity">
    <text evidence="5">Belongs to the RNase HII family.</text>
</comment>
<dbReference type="PROSITE" id="PS51975">
    <property type="entry name" value="RNASE_H_2"/>
    <property type="match status" value="1"/>
</dbReference>
<keyword evidence="8" id="KW-0963">Cytoplasm</keyword>
<evidence type="ECO:0000256" key="1">
    <source>
        <dbReference type="ARBA" id="ARBA00000077"/>
    </source>
</evidence>
<reference evidence="15" key="1">
    <citation type="journal article" date="2015" name="Nature">
        <title>Complex archaea that bridge the gap between prokaryotes and eukaryotes.</title>
        <authorList>
            <person name="Spang A."/>
            <person name="Saw J.H."/>
            <person name="Jorgensen S.L."/>
            <person name="Zaremba-Niedzwiedzka K."/>
            <person name="Martijn J."/>
            <person name="Lind A.E."/>
            <person name="van Eijk R."/>
            <person name="Schleper C."/>
            <person name="Guy L."/>
            <person name="Ettema T.J."/>
        </authorList>
    </citation>
    <scope>NUCLEOTIDE SEQUENCE</scope>
</reference>
<dbReference type="GO" id="GO:0046872">
    <property type="term" value="F:metal ion binding"/>
    <property type="evidence" value="ECO:0007669"/>
    <property type="project" value="UniProtKB-KW"/>
</dbReference>
<dbReference type="AlphaFoldDB" id="A0A0F9E4E4"/>
<dbReference type="GO" id="GO:0043137">
    <property type="term" value="P:DNA replication, removal of RNA primer"/>
    <property type="evidence" value="ECO:0007669"/>
    <property type="project" value="TreeGrafter"/>
</dbReference>
<evidence type="ECO:0000256" key="2">
    <source>
        <dbReference type="ARBA" id="ARBA00001936"/>
    </source>
</evidence>
<dbReference type="EC" id="3.1.26.4" evidence="6"/>
<name>A0A0F9E4E4_9ZZZZ</name>
<comment type="cofactor">
    <cofactor evidence="2">
        <name>Mn(2+)</name>
        <dbReference type="ChEBI" id="CHEBI:29035"/>
    </cofactor>
</comment>
<keyword evidence="10" id="KW-0479">Metal-binding</keyword>
<dbReference type="InterPro" id="IPR001352">
    <property type="entry name" value="RNase_HII/HIII"/>
</dbReference>
<comment type="cofactor">
    <cofactor evidence="3">
        <name>Mg(2+)</name>
        <dbReference type="ChEBI" id="CHEBI:18420"/>
    </cofactor>
</comment>
<evidence type="ECO:0000256" key="3">
    <source>
        <dbReference type="ARBA" id="ARBA00001946"/>
    </source>
</evidence>
<dbReference type="PANTHER" id="PTHR10954:SF18">
    <property type="entry name" value="RIBONUCLEASE HII"/>
    <property type="match status" value="1"/>
</dbReference>
<protein>
    <recommendedName>
        <fullName evidence="7">Ribonuclease HII</fullName>
        <ecNumber evidence="6">3.1.26.4</ecNumber>
    </recommendedName>
</protein>
<comment type="catalytic activity">
    <reaction evidence="1">
        <text>Endonucleolytic cleavage to 5'-phosphomonoester.</text>
        <dbReference type="EC" id="3.1.26.4"/>
    </reaction>
</comment>
<dbReference type="GO" id="GO:0005737">
    <property type="term" value="C:cytoplasm"/>
    <property type="evidence" value="ECO:0007669"/>
    <property type="project" value="UniProtKB-SubCell"/>
</dbReference>
<evidence type="ECO:0000256" key="10">
    <source>
        <dbReference type="ARBA" id="ARBA00022723"/>
    </source>
</evidence>
<dbReference type="CDD" id="cd07182">
    <property type="entry name" value="RNase_HII_bacteria_HII_like"/>
    <property type="match status" value="1"/>
</dbReference>
<organism evidence="15">
    <name type="scientific">marine sediment metagenome</name>
    <dbReference type="NCBI Taxonomy" id="412755"/>
    <lineage>
        <taxon>unclassified sequences</taxon>
        <taxon>metagenomes</taxon>
        <taxon>ecological metagenomes</taxon>
    </lineage>
</organism>
<keyword evidence="9" id="KW-0540">Nuclease</keyword>
<evidence type="ECO:0000256" key="9">
    <source>
        <dbReference type="ARBA" id="ARBA00022722"/>
    </source>
</evidence>
<dbReference type="GO" id="GO:0004523">
    <property type="term" value="F:RNA-DNA hybrid ribonuclease activity"/>
    <property type="evidence" value="ECO:0007669"/>
    <property type="project" value="UniProtKB-EC"/>
</dbReference>
<dbReference type="Gene3D" id="3.30.420.10">
    <property type="entry name" value="Ribonuclease H-like superfamily/Ribonuclease H"/>
    <property type="match status" value="1"/>
</dbReference>
<accession>A0A0F9E4E4</accession>
<dbReference type="InterPro" id="IPR022898">
    <property type="entry name" value="RNase_HII"/>
</dbReference>
<dbReference type="GO" id="GO:0003723">
    <property type="term" value="F:RNA binding"/>
    <property type="evidence" value="ECO:0007669"/>
    <property type="project" value="InterPro"/>
</dbReference>
<dbReference type="EMBL" id="LAZR01036463">
    <property type="protein sequence ID" value="KKL24766.1"/>
    <property type="molecule type" value="Genomic_DNA"/>
</dbReference>
<keyword evidence="13" id="KW-0464">Manganese</keyword>
<feature type="domain" description="RNase H type-2" evidence="14">
    <location>
        <begin position="1"/>
        <end position="181"/>
    </location>
</feature>
<proteinExistence type="inferred from homology"/>
<evidence type="ECO:0000256" key="11">
    <source>
        <dbReference type="ARBA" id="ARBA00022759"/>
    </source>
</evidence>
<keyword evidence="12" id="KW-0378">Hydrolase</keyword>
<dbReference type="PANTHER" id="PTHR10954">
    <property type="entry name" value="RIBONUCLEASE H2 SUBUNIT A"/>
    <property type="match status" value="1"/>
</dbReference>
<dbReference type="SUPFAM" id="SSF53098">
    <property type="entry name" value="Ribonuclease H-like"/>
    <property type="match status" value="1"/>
</dbReference>
<evidence type="ECO:0000256" key="7">
    <source>
        <dbReference type="ARBA" id="ARBA00019179"/>
    </source>
</evidence>
<evidence type="ECO:0000256" key="13">
    <source>
        <dbReference type="ARBA" id="ARBA00023211"/>
    </source>
</evidence>
<dbReference type="InterPro" id="IPR036397">
    <property type="entry name" value="RNaseH_sf"/>
</dbReference>
<dbReference type="InterPro" id="IPR012337">
    <property type="entry name" value="RNaseH-like_sf"/>
</dbReference>
<evidence type="ECO:0000256" key="12">
    <source>
        <dbReference type="ARBA" id="ARBA00022801"/>
    </source>
</evidence>
<evidence type="ECO:0000256" key="4">
    <source>
        <dbReference type="ARBA" id="ARBA00004496"/>
    </source>
</evidence>
<comment type="caution">
    <text evidence="15">The sequence shown here is derived from an EMBL/GenBank/DDBJ whole genome shotgun (WGS) entry which is preliminary data.</text>
</comment>
<dbReference type="Pfam" id="PF01351">
    <property type="entry name" value="RNase_HII"/>
    <property type="match status" value="1"/>
</dbReference>
<evidence type="ECO:0000259" key="14">
    <source>
        <dbReference type="PROSITE" id="PS51975"/>
    </source>
</evidence>
<evidence type="ECO:0000313" key="15">
    <source>
        <dbReference type="EMBL" id="KKL24766.1"/>
    </source>
</evidence>